<feature type="transmembrane region" description="Helical" evidence="10">
    <location>
        <begin position="344"/>
        <end position="368"/>
    </location>
</feature>
<keyword evidence="9" id="KW-0393">Immunoglobulin domain</keyword>
<dbReference type="SMART" id="SM00409">
    <property type="entry name" value="IG"/>
    <property type="match status" value="3"/>
</dbReference>
<dbReference type="GO" id="GO:0043184">
    <property type="term" value="F:vascular endothelial growth factor receptor 2 binding"/>
    <property type="evidence" value="ECO:0007669"/>
    <property type="project" value="TreeGrafter"/>
</dbReference>
<dbReference type="GO" id="GO:0061041">
    <property type="term" value="P:regulation of wound healing"/>
    <property type="evidence" value="ECO:0007669"/>
    <property type="project" value="TreeGrafter"/>
</dbReference>
<name>A0A3B3X7G3_9TELE</name>
<reference evidence="12" key="1">
    <citation type="submission" date="2025-08" db="UniProtKB">
        <authorList>
            <consortium name="Ensembl"/>
        </authorList>
    </citation>
    <scope>IDENTIFICATION</scope>
</reference>
<dbReference type="GeneID" id="106908754"/>
<evidence type="ECO:0000256" key="10">
    <source>
        <dbReference type="SAM" id="Phobius"/>
    </source>
</evidence>
<evidence type="ECO:0000256" key="3">
    <source>
        <dbReference type="ARBA" id="ARBA00022692"/>
    </source>
</evidence>
<dbReference type="InterPro" id="IPR036179">
    <property type="entry name" value="Ig-like_dom_sf"/>
</dbReference>
<dbReference type="AlphaFoldDB" id="A0A3B3X7G3"/>
<dbReference type="InterPro" id="IPR003598">
    <property type="entry name" value="Ig_sub2"/>
</dbReference>
<evidence type="ECO:0000256" key="7">
    <source>
        <dbReference type="ARBA" id="ARBA00023136"/>
    </source>
</evidence>
<evidence type="ECO:0000259" key="11">
    <source>
        <dbReference type="PROSITE" id="PS50835"/>
    </source>
</evidence>
<keyword evidence="5" id="KW-0677">Repeat</keyword>
<dbReference type="CTD" id="199731"/>
<dbReference type="Proteomes" id="UP000261480">
    <property type="component" value="Unplaced"/>
</dbReference>
<dbReference type="PANTHER" id="PTHR45889">
    <property type="entry name" value="IG-LIKE DOMAIN-CONTAINING PROTEIN"/>
    <property type="match status" value="1"/>
</dbReference>
<dbReference type="InterPro" id="IPR003599">
    <property type="entry name" value="Ig_sub"/>
</dbReference>
<keyword evidence="6 10" id="KW-1133">Transmembrane helix</keyword>
<dbReference type="Pfam" id="PF07686">
    <property type="entry name" value="V-set"/>
    <property type="match status" value="1"/>
</dbReference>
<dbReference type="RefSeq" id="XP_014830760.1">
    <property type="nucleotide sequence ID" value="XM_014975274.1"/>
</dbReference>
<dbReference type="Pfam" id="PF08205">
    <property type="entry name" value="C2-set_2"/>
    <property type="match status" value="1"/>
</dbReference>
<feature type="domain" description="Ig-like" evidence="11">
    <location>
        <begin position="146"/>
        <end position="235"/>
    </location>
</feature>
<evidence type="ECO:0000256" key="4">
    <source>
        <dbReference type="ARBA" id="ARBA00022729"/>
    </source>
</evidence>
<dbReference type="GO" id="GO:0035020">
    <property type="term" value="P:regulation of Rac protein signal transduction"/>
    <property type="evidence" value="ECO:0007669"/>
    <property type="project" value="TreeGrafter"/>
</dbReference>
<dbReference type="GO" id="GO:0044291">
    <property type="term" value="C:cell-cell contact zone"/>
    <property type="evidence" value="ECO:0007669"/>
    <property type="project" value="TreeGrafter"/>
</dbReference>
<dbReference type="SUPFAM" id="SSF48726">
    <property type="entry name" value="Immunoglobulin"/>
    <property type="match status" value="3"/>
</dbReference>
<keyword evidence="3 10" id="KW-0812">Transmembrane</keyword>
<accession>A0A3B3X7G3</accession>
<dbReference type="InterPro" id="IPR013783">
    <property type="entry name" value="Ig-like_fold"/>
</dbReference>
<dbReference type="PROSITE" id="PS50835">
    <property type="entry name" value="IG_LIKE"/>
    <property type="match status" value="3"/>
</dbReference>
<proteinExistence type="inferred from homology"/>
<evidence type="ECO:0000256" key="9">
    <source>
        <dbReference type="ARBA" id="ARBA00023319"/>
    </source>
</evidence>
<dbReference type="GO" id="GO:0007156">
    <property type="term" value="P:homophilic cell adhesion via plasma membrane adhesion molecules"/>
    <property type="evidence" value="ECO:0007669"/>
    <property type="project" value="TreeGrafter"/>
</dbReference>
<evidence type="ECO:0000256" key="6">
    <source>
        <dbReference type="ARBA" id="ARBA00022989"/>
    </source>
</evidence>
<dbReference type="InterPro" id="IPR013162">
    <property type="entry name" value="CD80_C2-set"/>
</dbReference>
<reference evidence="12" key="2">
    <citation type="submission" date="2025-09" db="UniProtKB">
        <authorList>
            <consortium name="Ensembl"/>
        </authorList>
    </citation>
    <scope>IDENTIFICATION</scope>
</reference>
<dbReference type="FunFam" id="2.60.40.10:FF:000013">
    <property type="entry name" value="cell adhesion molecule 1 isoform X1"/>
    <property type="match status" value="1"/>
</dbReference>
<dbReference type="InterPro" id="IPR013106">
    <property type="entry name" value="Ig_V-set"/>
</dbReference>
<dbReference type="Ensembl" id="ENSPMET00000017871.1">
    <property type="protein sequence ID" value="ENSPMEP00000010894.1"/>
    <property type="gene ID" value="ENSPMEG00000012892.1"/>
</dbReference>
<dbReference type="SMART" id="SM00408">
    <property type="entry name" value="IGc2"/>
    <property type="match status" value="2"/>
</dbReference>
<keyword evidence="13" id="KW-1185">Reference proteome</keyword>
<evidence type="ECO:0000256" key="8">
    <source>
        <dbReference type="ARBA" id="ARBA00023157"/>
    </source>
</evidence>
<dbReference type="GO" id="GO:0016020">
    <property type="term" value="C:membrane"/>
    <property type="evidence" value="ECO:0007669"/>
    <property type="project" value="UniProtKB-SubCell"/>
</dbReference>
<sequence>MTLISPGKRNTQEDQRGISTMALSVWNYCVPLAIIIAACLVNTARCQAVQAENVTVLEGGTAQISCRLQNYDGSIVVIQNPRRQTLFFNGTRALKDDRFQMVLFTQRLVRITLTNVSVSDEGGYFCQLYTDATHHQVATLSVSVPPETPTVEVKQEAVEGGEAELTCVSPRSKPATTLRWMHNGREIPGVVSQQDNGKTFSVSSTIRIPVERKDNGAALNCEAIHPALSGQKRVRHYRLDVYFAPTVRIVSPTGILREGDSLSLTCSITGNPLPRDILWSKINDTLPERAEISGPTLQISRLSQSHNGTYLCQAQNNFGRAADHYTLLVYDPGAVVETHSAVPYAVIGGVLALLVFTVICVLIVTIWCSVRQKGSYLTHEASGLDEHGEVQEAFLNGNDASQGKKEYLL</sequence>
<evidence type="ECO:0000256" key="2">
    <source>
        <dbReference type="ARBA" id="ARBA00007810"/>
    </source>
</evidence>
<dbReference type="Pfam" id="PF13927">
    <property type="entry name" value="Ig_3"/>
    <property type="match status" value="1"/>
</dbReference>
<keyword evidence="4" id="KW-0732">Signal</keyword>
<dbReference type="InterPro" id="IPR003585">
    <property type="entry name" value="Neurexin-like"/>
</dbReference>
<feature type="domain" description="Ig-like" evidence="11">
    <location>
        <begin position="31"/>
        <end position="143"/>
    </location>
</feature>
<dbReference type="Gene3D" id="2.60.40.10">
    <property type="entry name" value="Immunoglobulins"/>
    <property type="match status" value="3"/>
</dbReference>
<dbReference type="PANTHER" id="PTHR45889:SF3">
    <property type="entry name" value="CELL ADHESION MOLECULE 4"/>
    <property type="match status" value="1"/>
</dbReference>
<evidence type="ECO:0000256" key="5">
    <source>
        <dbReference type="ARBA" id="ARBA00022737"/>
    </source>
</evidence>
<evidence type="ECO:0000313" key="13">
    <source>
        <dbReference type="Proteomes" id="UP000261480"/>
    </source>
</evidence>
<protein>
    <recommendedName>
        <fullName evidence="11">Ig-like domain-containing protein</fullName>
    </recommendedName>
</protein>
<feature type="domain" description="Ig-like" evidence="11">
    <location>
        <begin position="245"/>
        <end position="328"/>
    </location>
</feature>
<keyword evidence="8" id="KW-1015">Disulfide bond</keyword>
<evidence type="ECO:0000313" key="12">
    <source>
        <dbReference type="Ensembl" id="ENSPMEP00000010894.1"/>
    </source>
</evidence>
<comment type="similarity">
    <text evidence="2">Belongs to the nectin family.</text>
</comment>
<dbReference type="SMART" id="SM00294">
    <property type="entry name" value="4.1m"/>
    <property type="match status" value="1"/>
</dbReference>
<evidence type="ECO:0000256" key="1">
    <source>
        <dbReference type="ARBA" id="ARBA00004479"/>
    </source>
</evidence>
<keyword evidence="7 10" id="KW-0472">Membrane</keyword>
<organism evidence="12 13">
    <name type="scientific">Poecilia mexicana</name>
    <dbReference type="NCBI Taxonomy" id="48701"/>
    <lineage>
        <taxon>Eukaryota</taxon>
        <taxon>Metazoa</taxon>
        <taxon>Chordata</taxon>
        <taxon>Craniata</taxon>
        <taxon>Vertebrata</taxon>
        <taxon>Euteleostomi</taxon>
        <taxon>Actinopterygii</taxon>
        <taxon>Neopterygii</taxon>
        <taxon>Teleostei</taxon>
        <taxon>Neoteleostei</taxon>
        <taxon>Acanthomorphata</taxon>
        <taxon>Ovalentaria</taxon>
        <taxon>Atherinomorphae</taxon>
        <taxon>Cyprinodontiformes</taxon>
        <taxon>Poeciliidae</taxon>
        <taxon>Poeciliinae</taxon>
        <taxon>Poecilia</taxon>
    </lineage>
</organism>
<comment type="subcellular location">
    <subcellularLocation>
        <location evidence="1">Membrane</location>
        <topology evidence="1">Single-pass type I membrane protein</topology>
    </subcellularLocation>
</comment>
<dbReference type="InterPro" id="IPR007110">
    <property type="entry name" value="Ig-like_dom"/>
</dbReference>